<name>A0A917RSY5_9ACTN</name>
<dbReference type="EMBL" id="BMNT01000088">
    <property type="protein sequence ID" value="GGL21689.1"/>
    <property type="molecule type" value="Genomic_DNA"/>
</dbReference>
<keyword evidence="1" id="KW-0472">Membrane</keyword>
<sequence>MIVTFYSYKGGVGRTMALANLADLLARSGLRVLMIDFDLEAPGLEHCFPIDHAAVRGGEGLLDLLLAYKYEMSVASSGGPGEPTFRDLGRFTTTVYPERERAGALDLIAAGRRRTDEQVARYGLELRRFDWTDFYRSWSGELFFEWLRREVTEKYDVVLVDSRTGLTETGGVCAYQLADVVVTLCAPNAQNIEGTDAMVRHFLSPEVRAARGDRPLEMVVVPSRVDESDPGRAAEFQRVFVERFARYLPEALARGGMDFWDLRIPYDPGAAFSEGVVTDPAESERRRGLAAAYGGLLTAVAHLAPRWSPVAELAAAEPGGETGFAPEVPGSGRRVRHPVEPSYDPTTRFAAPDVFVLYPPDAADQARHVREVLGSEATSSVVAWRYDQRTPDPLLDRPTADRMMAAGSVVLILVTAGFDPRQWIGMTFPQDGAGVVVPVLLPGADPEWLPAGLRELLWLDFRDGFEEERFVAEVRRVLSASSHGTRVRSRRAYEDDAPPRNPFVGLAPFGEESAADFFGRHAEIAQIIGMLADLRICVISGPAGSGKTSLVQAGVVPALRRGAVPGSERWPVVELDVAALDPDVLLQRLTALLPGAGGSGPALEFHQLVDSLAERFGRVVVVLDPAEELLTLRSTYERRLLLDLITRPALRAVLVPIVVLRSEYLDAAMTDPALGALMTPRAIVWLKPAGEALLREAMEAPAARAGVAFEPGLVDRIVADFGDESVALPFLQFVFSLLWERRTDGYLTHAAYNEMGGLRAVLSGPAENVLAGLEERDRHIARVVLLRLVLLNEDGEPHAVAVVRDDLLRAACAEGYEAADVERVVSVLVAARLLTADAAGVRLAHEALLTRWPRLRGWIDDEQADLRLLSQVEYWARLWEQSERTSVDAWLSDGPLQRLADRRLRVRLSPWALSCLERSERLRRWRRGQFRLILLGPFLLAICIAAAIAAAMGWIAWTLAVVFLVATLVETGVVAARAYVLQP</sequence>
<keyword evidence="5" id="KW-1185">Reference proteome</keyword>
<dbReference type="InterPro" id="IPR027417">
    <property type="entry name" value="P-loop_NTPase"/>
</dbReference>
<proteinExistence type="predicted"/>
<comment type="caution">
    <text evidence="4">The sequence shown here is derived from an EMBL/GenBank/DDBJ whole genome shotgun (WGS) entry which is preliminary data.</text>
</comment>
<dbReference type="Proteomes" id="UP000645217">
    <property type="component" value="Unassembled WGS sequence"/>
</dbReference>
<dbReference type="PANTHER" id="PTHR13696">
    <property type="entry name" value="P-LOOP CONTAINING NUCLEOSIDE TRIPHOSPHATE HYDROLASE"/>
    <property type="match status" value="1"/>
</dbReference>
<reference evidence="4" key="2">
    <citation type="submission" date="2020-09" db="EMBL/GenBank/DDBJ databases">
        <authorList>
            <person name="Sun Q."/>
            <person name="Ohkuma M."/>
        </authorList>
    </citation>
    <scope>NUCLEOTIDE SEQUENCE</scope>
    <source>
        <strain evidence="4">JCM 13064</strain>
    </source>
</reference>
<dbReference type="SUPFAM" id="SSF52540">
    <property type="entry name" value="P-loop containing nucleoside triphosphate hydrolases"/>
    <property type="match status" value="2"/>
</dbReference>
<feature type="transmembrane region" description="Helical" evidence="1">
    <location>
        <begin position="961"/>
        <end position="980"/>
    </location>
</feature>
<keyword evidence="1" id="KW-1133">Transmembrane helix</keyword>
<dbReference type="InterPro" id="IPR002586">
    <property type="entry name" value="CobQ/CobB/MinD/ParA_Nub-bd_dom"/>
</dbReference>
<reference evidence="4" key="1">
    <citation type="journal article" date="2014" name="Int. J. Syst. Evol. Microbiol.">
        <title>Complete genome sequence of Corynebacterium casei LMG S-19264T (=DSM 44701T), isolated from a smear-ripened cheese.</title>
        <authorList>
            <consortium name="US DOE Joint Genome Institute (JGI-PGF)"/>
            <person name="Walter F."/>
            <person name="Albersmeier A."/>
            <person name="Kalinowski J."/>
            <person name="Ruckert C."/>
        </authorList>
    </citation>
    <scope>NUCLEOTIDE SEQUENCE</scope>
    <source>
        <strain evidence="4">JCM 13064</strain>
    </source>
</reference>
<organism evidence="4 5">
    <name type="scientific">Sphaerisporangium melleum</name>
    <dbReference type="NCBI Taxonomy" id="321316"/>
    <lineage>
        <taxon>Bacteria</taxon>
        <taxon>Bacillati</taxon>
        <taxon>Actinomycetota</taxon>
        <taxon>Actinomycetes</taxon>
        <taxon>Streptosporangiales</taxon>
        <taxon>Streptosporangiaceae</taxon>
        <taxon>Sphaerisporangium</taxon>
    </lineage>
</organism>
<feature type="domain" description="Novel STAND NTPase 1" evidence="3">
    <location>
        <begin position="502"/>
        <end position="885"/>
    </location>
</feature>
<dbReference type="Gene3D" id="3.40.50.300">
    <property type="entry name" value="P-loop containing nucleotide triphosphate hydrolases"/>
    <property type="match status" value="2"/>
</dbReference>
<dbReference type="NCBIfam" id="NF047398">
    <property type="entry name" value="AAA_KGGVGR"/>
    <property type="match status" value="1"/>
</dbReference>
<keyword evidence="1" id="KW-0812">Transmembrane</keyword>
<dbReference type="InterPro" id="IPR049052">
    <property type="entry name" value="nSTAND1"/>
</dbReference>
<dbReference type="AlphaFoldDB" id="A0A917RSY5"/>
<accession>A0A917RSY5</accession>
<evidence type="ECO:0000259" key="2">
    <source>
        <dbReference type="Pfam" id="PF01656"/>
    </source>
</evidence>
<gene>
    <name evidence="4" type="ORF">GCM10007964_74530</name>
</gene>
<protein>
    <recommendedName>
        <fullName evidence="6">AAA domain-containing protein</fullName>
    </recommendedName>
</protein>
<evidence type="ECO:0000259" key="3">
    <source>
        <dbReference type="Pfam" id="PF20703"/>
    </source>
</evidence>
<dbReference type="InterPro" id="IPR050678">
    <property type="entry name" value="DNA_Partitioning_ATPase"/>
</dbReference>
<feature type="domain" description="CobQ/CobB/MinD/ParA nucleotide binding" evidence="2">
    <location>
        <begin position="4"/>
        <end position="52"/>
    </location>
</feature>
<feature type="transmembrane region" description="Helical" evidence="1">
    <location>
        <begin position="932"/>
        <end position="955"/>
    </location>
</feature>
<evidence type="ECO:0000256" key="1">
    <source>
        <dbReference type="SAM" id="Phobius"/>
    </source>
</evidence>
<dbReference type="PANTHER" id="PTHR13696:SF52">
    <property type="entry name" value="PARA FAMILY PROTEIN CT_582"/>
    <property type="match status" value="1"/>
</dbReference>
<evidence type="ECO:0000313" key="5">
    <source>
        <dbReference type="Proteomes" id="UP000645217"/>
    </source>
</evidence>
<evidence type="ECO:0008006" key="6">
    <source>
        <dbReference type="Google" id="ProtNLM"/>
    </source>
</evidence>
<dbReference type="Pfam" id="PF01656">
    <property type="entry name" value="CbiA"/>
    <property type="match status" value="1"/>
</dbReference>
<evidence type="ECO:0000313" key="4">
    <source>
        <dbReference type="EMBL" id="GGL21689.1"/>
    </source>
</evidence>
<dbReference type="RefSeq" id="WP_189167817.1">
    <property type="nucleotide sequence ID" value="NZ_BMNT01000088.1"/>
</dbReference>
<dbReference type="Pfam" id="PF20703">
    <property type="entry name" value="nSTAND1"/>
    <property type="match status" value="1"/>
</dbReference>